<reference evidence="1 2" key="1">
    <citation type="submission" date="2020-09" db="EMBL/GenBank/DDBJ databases">
        <title>De no assembly of potato wild relative species, Solanum commersonii.</title>
        <authorList>
            <person name="Cho K."/>
        </authorList>
    </citation>
    <scope>NUCLEOTIDE SEQUENCE [LARGE SCALE GENOMIC DNA]</scope>
    <source>
        <strain evidence="1">LZ3.2</strain>
        <tissue evidence="1">Leaf</tissue>
    </source>
</reference>
<evidence type="ECO:0000313" key="2">
    <source>
        <dbReference type="Proteomes" id="UP000824120"/>
    </source>
</evidence>
<keyword evidence="2" id="KW-1185">Reference proteome</keyword>
<name>A0A9J5WXN1_SOLCO</name>
<dbReference type="OrthoDB" id="118159at2759"/>
<sequence length="146" mass="16940">MDEVSLFCGKHGISIPKMNEDYSNKKLKRNRSNISYLHNFRVEVFYVVIDLALQELNNHFDVMTSDLLLGMASLSLVDSFANFHKDRIMKLAEYYPRNQGSCKSDDRDKTRSNLVICVSTSEANFDYSCCYRKRGNNIIINEVHKK</sequence>
<dbReference type="EMBL" id="JACXVP010000010">
    <property type="protein sequence ID" value="KAG5579710.1"/>
    <property type="molecule type" value="Genomic_DNA"/>
</dbReference>
<dbReference type="Proteomes" id="UP000824120">
    <property type="component" value="Chromosome 10"/>
</dbReference>
<gene>
    <name evidence="1" type="ORF">H5410_050337</name>
</gene>
<evidence type="ECO:0000313" key="1">
    <source>
        <dbReference type="EMBL" id="KAG5579710.1"/>
    </source>
</evidence>
<comment type="caution">
    <text evidence="1">The sequence shown here is derived from an EMBL/GenBank/DDBJ whole genome shotgun (WGS) entry which is preliminary data.</text>
</comment>
<accession>A0A9J5WXN1</accession>
<dbReference type="InterPro" id="IPR055298">
    <property type="entry name" value="AtLOH3-like"/>
</dbReference>
<dbReference type="AlphaFoldDB" id="A0A9J5WXN1"/>
<dbReference type="PANTHER" id="PTHR11697:SF230">
    <property type="entry name" value="ZINC FINGER, MYM DOMAIN CONTAINING 1"/>
    <property type="match status" value="1"/>
</dbReference>
<organism evidence="1 2">
    <name type="scientific">Solanum commersonii</name>
    <name type="common">Commerson's wild potato</name>
    <name type="synonym">Commerson's nightshade</name>
    <dbReference type="NCBI Taxonomy" id="4109"/>
    <lineage>
        <taxon>Eukaryota</taxon>
        <taxon>Viridiplantae</taxon>
        <taxon>Streptophyta</taxon>
        <taxon>Embryophyta</taxon>
        <taxon>Tracheophyta</taxon>
        <taxon>Spermatophyta</taxon>
        <taxon>Magnoliopsida</taxon>
        <taxon>eudicotyledons</taxon>
        <taxon>Gunneridae</taxon>
        <taxon>Pentapetalae</taxon>
        <taxon>asterids</taxon>
        <taxon>lamiids</taxon>
        <taxon>Solanales</taxon>
        <taxon>Solanaceae</taxon>
        <taxon>Solanoideae</taxon>
        <taxon>Solaneae</taxon>
        <taxon>Solanum</taxon>
    </lineage>
</organism>
<proteinExistence type="predicted"/>
<dbReference type="PANTHER" id="PTHR11697">
    <property type="entry name" value="GENERAL TRANSCRIPTION FACTOR 2-RELATED ZINC FINGER PROTEIN"/>
    <property type="match status" value="1"/>
</dbReference>
<protein>
    <submittedName>
        <fullName evidence="1">Uncharacterized protein</fullName>
    </submittedName>
</protein>